<name>H6SR57_PARPM</name>
<feature type="coiled-coil region" evidence="1">
    <location>
        <begin position="630"/>
        <end position="657"/>
    </location>
</feature>
<dbReference type="eggNOG" id="COG5316">
    <property type="taxonomic scope" value="Bacteria"/>
</dbReference>
<evidence type="ECO:0000313" key="3">
    <source>
        <dbReference type="EMBL" id="CCG09779.1"/>
    </source>
</evidence>
<keyword evidence="1" id="KW-0175">Coiled coil</keyword>
<dbReference type="PROSITE" id="PS51257">
    <property type="entry name" value="PROKAR_LIPOPROTEIN"/>
    <property type="match status" value="1"/>
</dbReference>
<dbReference type="HOGENOM" id="CLU_025153_0_0_5"/>
<sequence length="668" mass="70758">MNRFALRPACLGVGFSLLACFAASAGAAEPLLRRVVMSTGGVALYEYTATVNDAGQPLALVVRRDQVDDVLRSLMVSDSTGPVTMVRLAGQAPLAEVFRDLPVTEEDLASPAALFEALKGASVTVAGARGFSGRVLSVTEEQAGDPPTRRHRLGLMTAQGVRQVVLEEAESLSFDDPDLAAAVRSALAALAAQVHKDLRTLEILPAPGGPRTVRLAYVAEAPLWKASYRLGLPATGAEGRLAGWAVLENLTGQDWLDARLSVVSGAPVTFRQELYAPYWVERPLVPVEIEGRVLPPPDHAPPVMQAKAAFSPPAPLAAPMALARGLAADQEAGGGGPEPVEAVADVVTAQVVYTFPAPISLGRGQTLMAPLVDRGVPVRRVSHLRPETGDLRPLAAVEITNSTDTALPPGAVSLTEETRGGLAYLGDARLTSLPPGESRLLAFAVDHDVVVRQDREEDRRVAGLGAARGVLSLRQVARAETTYGLRNAAAEPRTVIIDHPARPGWTLVPPDGVAVQAMAGVHRLSLEVAAGEEKTLVVRQERTEMETLEAGGLEAEALARLSADGSLSDKERHAVEGLAQLAARVAQYESRVQQIRQDLAEVAAAQEGVRKNLQAVPPGGDLHTRFLDRLGQLDERQNALESQVAEARHEEEQARADLATLVASLSLP</sequence>
<accession>H6SR57</accession>
<dbReference type="PATRIC" id="fig|1150469.3.peg.3552"/>
<feature type="chain" id="PRO_5003606516" description="DUF4139 domain-containing protein" evidence="2">
    <location>
        <begin position="28"/>
        <end position="668"/>
    </location>
</feature>
<feature type="coiled-coil region" evidence="1">
    <location>
        <begin position="578"/>
        <end position="605"/>
    </location>
</feature>
<organism evidence="3 4">
    <name type="scientific">Pararhodospirillum photometricum DSM 122</name>
    <dbReference type="NCBI Taxonomy" id="1150469"/>
    <lineage>
        <taxon>Bacteria</taxon>
        <taxon>Pseudomonadati</taxon>
        <taxon>Pseudomonadota</taxon>
        <taxon>Alphaproteobacteria</taxon>
        <taxon>Rhodospirillales</taxon>
        <taxon>Rhodospirillaceae</taxon>
        <taxon>Pararhodospirillum</taxon>
    </lineage>
</organism>
<dbReference type="KEGG" id="rpm:RSPPHO_03153"/>
<reference evidence="3 4" key="1">
    <citation type="submission" date="2012-02" db="EMBL/GenBank/DDBJ databases">
        <title>Shotgun genome sequence of Phaeospirillum photometricum DSM 122.</title>
        <authorList>
            <person name="Duquesne K."/>
            <person name="Sturgis J."/>
        </authorList>
    </citation>
    <scope>NUCLEOTIDE SEQUENCE [LARGE SCALE GENOMIC DNA]</scope>
    <source>
        <strain evidence="4">DSM122</strain>
    </source>
</reference>
<gene>
    <name evidence="3" type="ORF">RSPPHO_03153</name>
</gene>
<keyword evidence="4" id="KW-1185">Reference proteome</keyword>
<evidence type="ECO:0000256" key="1">
    <source>
        <dbReference type="SAM" id="Coils"/>
    </source>
</evidence>
<dbReference type="Proteomes" id="UP000033220">
    <property type="component" value="Chromosome DSM 122"/>
</dbReference>
<dbReference type="STRING" id="1150469.RSPPHO_03153"/>
<evidence type="ECO:0000256" key="2">
    <source>
        <dbReference type="SAM" id="SignalP"/>
    </source>
</evidence>
<dbReference type="EMBL" id="HE663493">
    <property type="protein sequence ID" value="CCG09779.1"/>
    <property type="molecule type" value="Genomic_DNA"/>
</dbReference>
<dbReference type="RefSeq" id="WP_014416407.1">
    <property type="nucleotide sequence ID" value="NC_017059.1"/>
</dbReference>
<dbReference type="AlphaFoldDB" id="H6SR57"/>
<evidence type="ECO:0008006" key="5">
    <source>
        <dbReference type="Google" id="ProtNLM"/>
    </source>
</evidence>
<protein>
    <recommendedName>
        <fullName evidence="5">DUF4139 domain-containing protein</fullName>
    </recommendedName>
</protein>
<feature type="signal peptide" evidence="2">
    <location>
        <begin position="1"/>
        <end position="27"/>
    </location>
</feature>
<evidence type="ECO:0000313" key="4">
    <source>
        <dbReference type="Proteomes" id="UP000033220"/>
    </source>
</evidence>
<keyword evidence="2" id="KW-0732">Signal</keyword>
<proteinExistence type="predicted"/>